<comment type="caution">
    <text evidence="9">The sequence shown here is derived from an EMBL/GenBank/DDBJ whole genome shotgun (WGS) entry which is preliminary data.</text>
</comment>
<protein>
    <submittedName>
        <fullName evidence="9">FAD-binding oxidoreductase</fullName>
    </submittedName>
</protein>
<evidence type="ECO:0000256" key="7">
    <source>
        <dbReference type="ARBA" id="ARBA00023014"/>
    </source>
</evidence>
<dbReference type="InterPro" id="IPR017900">
    <property type="entry name" value="4Fe4S_Fe_S_CS"/>
</dbReference>
<evidence type="ECO:0000256" key="3">
    <source>
        <dbReference type="ARBA" id="ARBA00022723"/>
    </source>
</evidence>
<feature type="domain" description="FAD-binding PCMH-type" evidence="8">
    <location>
        <begin position="48"/>
        <end position="280"/>
    </location>
</feature>
<gene>
    <name evidence="9" type="ORF">HA050_20560</name>
</gene>
<keyword evidence="2" id="KW-0285">Flavoprotein</keyword>
<dbReference type="SUPFAM" id="SSF55103">
    <property type="entry name" value="FAD-linked oxidases, C-terminal domain"/>
    <property type="match status" value="1"/>
</dbReference>
<keyword evidence="6" id="KW-0408">Iron</keyword>
<dbReference type="Proteomes" id="UP000712570">
    <property type="component" value="Unassembled WGS sequence"/>
</dbReference>
<comment type="cofactor">
    <cofactor evidence="1">
        <name>FAD</name>
        <dbReference type="ChEBI" id="CHEBI:57692"/>
    </cofactor>
</comment>
<dbReference type="Gene3D" id="3.30.465.10">
    <property type="match status" value="1"/>
</dbReference>
<dbReference type="SUPFAM" id="SSF56176">
    <property type="entry name" value="FAD-binding/transporter-associated domain-like"/>
    <property type="match status" value="1"/>
</dbReference>
<dbReference type="EMBL" id="JAAOLX010000016">
    <property type="protein sequence ID" value="NHQ88495.1"/>
    <property type="molecule type" value="Genomic_DNA"/>
</dbReference>
<keyword evidence="3" id="KW-0479">Metal-binding</keyword>
<sequence>MIPRLSKTPAPQSLYLDFISELRLRGFAGEISSTLADRTVLATDNSVYQLLPQAAVFPKHSDDVIRVVKLAGEPRFHNIKLYPRGGGTGTNGQSLGDGLVVDLSKNMNAILEINAEQRWARVQTGVVKDQLNKELAKHGLFFAPELSTSNRATIGGMINTDASGQGSCLYGKTRDHVLELDTVLLDGTLWHSQPISHDALAEVCEQDNLIGHVHGLIAQIHKDHSQQITATFPKLNRCLTGYDLAHIYNDTGQFDLNAILCGSEGTLGLIVEAKLNVLPLPKFSALINIRYASFDAALRDAPHLMALGAASIETVDSTILQLAKGDLIWHGIREFFPEDATPTLGINLLEVLSETEDDLAAQIAHIEQGLQDDARLGFTVAHGDAAVKRIWGMRKKSVGLLANRAGNARPIPFVEDTAVPPENLADYIHEFRALLDQHGLFYGMFGHVDAGVLHVRPAIDMKEPNALAMLRKISDGVAALTQKYHGVLWGEHGKGLRSEYAPAFFGKLYPCLQQIKQVFDPHNQLNPGKIASPDDLIRIDESPTRGVYDRQIPIHVQKDYDGALHCNGNGACYNFDTDDAMCPSWKATRERRHSPKGRASLMREWLRQLAAKGVDPTATKPASLLRRAINSLNKQGDFSEEVMEAMNGCLACKSCAGQCPVKVDIPDLRSKFMSLYYGRYLRPAKDYFVASLEAALPVMAKAPKLCNAVMSNPLARNIMQRLNLIESPLLTGVNLQATLLQRGFAMANGQYQANSVIIVQDGFTSYFETQLVLDVFELLKKLGFTPQLAPFKPNGKPLHVHGFLDRFKRAAADNSAMLQKLAQNGVPLVGIDPSMTLTYRSEYAKTLANPPKVALLQEWLAGQFAQQAPDLKLKTAAFTLIPHCSEKTNVASAFSDWNKVFAALGVSLSTQPAGCCGMAGTFGHEADHRQQSKQIYTQSWAKIVAEQGPNLLATGYSCRCQVKLIDKTTLRHPVQALLACF</sequence>
<dbReference type="Gene3D" id="1.10.45.10">
    <property type="entry name" value="Vanillyl-alcohol Oxidase, Chain A, domain 4"/>
    <property type="match status" value="1"/>
</dbReference>
<dbReference type="InterPro" id="IPR036318">
    <property type="entry name" value="FAD-bd_PCMH-like_sf"/>
</dbReference>
<evidence type="ECO:0000259" key="8">
    <source>
        <dbReference type="PROSITE" id="PS51387"/>
    </source>
</evidence>
<keyword evidence="5" id="KW-0560">Oxidoreductase</keyword>
<dbReference type="PANTHER" id="PTHR11748">
    <property type="entry name" value="D-LACTATE DEHYDROGENASE"/>
    <property type="match status" value="1"/>
</dbReference>
<dbReference type="InterPro" id="IPR006094">
    <property type="entry name" value="Oxid_FAD_bind_N"/>
</dbReference>
<dbReference type="InterPro" id="IPR016169">
    <property type="entry name" value="FAD-bd_PCMH_sub2"/>
</dbReference>
<dbReference type="SUPFAM" id="SSF46548">
    <property type="entry name" value="alpha-helical ferredoxin"/>
    <property type="match status" value="1"/>
</dbReference>
<dbReference type="InterPro" id="IPR016171">
    <property type="entry name" value="Vanillyl_alc_oxidase_C-sub2"/>
</dbReference>
<evidence type="ECO:0000256" key="1">
    <source>
        <dbReference type="ARBA" id="ARBA00001974"/>
    </source>
</evidence>
<evidence type="ECO:0000256" key="6">
    <source>
        <dbReference type="ARBA" id="ARBA00023004"/>
    </source>
</evidence>
<keyword evidence="10" id="KW-1185">Reference proteome</keyword>
<name>A0ABX0KUV3_9NEIS</name>
<dbReference type="InterPro" id="IPR004113">
    <property type="entry name" value="FAD-bd_oxidored_4_C"/>
</dbReference>
<dbReference type="PROSITE" id="PS51387">
    <property type="entry name" value="FAD_PCMH"/>
    <property type="match status" value="1"/>
</dbReference>
<reference evidence="9 10" key="1">
    <citation type="submission" date="2020-03" db="EMBL/GenBank/DDBJ databases">
        <title>Draft genome sequence of environmentally isolated violet-colored cultures.</title>
        <authorList>
            <person name="Wilson H.S."/>
        </authorList>
    </citation>
    <scope>NUCLEOTIDE SEQUENCE [LARGE SCALE GENOMIC DNA]</scope>
    <source>
        <strain evidence="9 10">HSC-16F04</strain>
    </source>
</reference>
<evidence type="ECO:0000256" key="5">
    <source>
        <dbReference type="ARBA" id="ARBA00023002"/>
    </source>
</evidence>
<dbReference type="InterPro" id="IPR016166">
    <property type="entry name" value="FAD-bd_PCMH"/>
</dbReference>
<evidence type="ECO:0000256" key="2">
    <source>
        <dbReference type="ARBA" id="ARBA00022630"/>
    </source>
</evidence>
<organism evidence="9 10">
    <name type="scientific">Iodobacter violaceini</name>
    <dbReference type="NCBI Taxonomy" id="3044271"/>
    <lineage>
        <taxon>Bacteria</taxon>
        <taxon>Pseudomonadati</taxon>
        <taxon>Pseudomonadota</taxon>
        <taxon>Betaproteobacteria</taxon>
        <taxon>Neisseriales</taxon>
        <taxon>Chitinibacteraceae</taxon>
        <taxon>Iodobacter</taxon>
    </lineage>
</organism>
<evidence type="ECO:0000313" key="9">
    <source>
        <dbReference type="EMBL" id="NHQ88495.1"/>
    </source>
</evidence>
<keyword evidence="4" id="KW-0274">FAD</keyword>
<dbReference type="PROSITE" id="PS00198">
    <property type="entry name" value="4FE4S_FER_1"/>
    <property type="match status" value="1"/>
</dbReference>
<dbReference type="InterPro" id="IPR016164">
    <property type="entry name" value="FAD-linked_Oxase-like_C"/>
</dbReference>
<proteinExistence type="predicted"/>
<accession>A0ABX0KUV3</accession>
<dbReference type="RefSeq" id="WP_166830232.1">
    <property type="nucleotide sequence ID" value="NZ_JAAOLX010000016.1"/>
</dbReference>
<evidence type="ECO:0000313" key="10">
    <source>
        <dbReference type="Proteomes" id="UP000712570"/>
    </source>
</evidence>
<dbReference type="Gene3D" id="3.30.70.2740">
    <property type="match status" value="1"/>
</dbReference>
<dbReference type="Pfam" id="PF02913">
    <property type="entry name" value="FAD-oxidase_C"/>
    <property type="match status" value="1"/>
</dbReference>
<dbReference type="Pfam" id="PF01565">
    <property type="entry name" value="FAD_binding_4"/>
    <property type="match status" value="1"/>
</dbReference>
<keyword evidence="7" id="KW-0411">Iron-sulfur</keyword>
<evidence type="ECO:0000256" key="4">
    <source>
        <dbReference type="ARBA" id="ARBA00022827"/>
    </source>
</evidence>
<dbReference type="PANTHER" id="PTHR11748:SF119">
    <property type="entry name" value="D-2-HYDROXYGLUTARATE DEHYDROGENASE"/>
    <property type="match status" value="1"/>
</dbReference>